<dbReference type="InterPro" id="IPR036388">
    <property type="entry name" value="WH-like_DNA-bd_sf"/>
</dbReference>
<dbReference type="Pfam" id="PF04542">
    <property type="entry name" value="Sigma70_r2"/>
    <property type="match status" value="1"/>
</dbReference>
<dbReference type="PROSITE" id="PS01063">
    <property type="entry name" value="SIGMA70_ECF"/>
    <property type="match status" value="1"/>
</dbReference>
<evidence type="ECO:0000256" key="5">
    <source>
        <dbReference type="ARBA" id="ARBA00023163"/>
    </source>
</evidence>
<dbReference type="InterPro" id="IPR039425">
    <property type="entry name" value="RNA_pol_sigma-70-like"/>
</dbReference>
<dbReference type="NCBIfam" id="TIGR02937">
    <property type="entry name" value="sigma70-ECF"/>
    <property type="match status" value="1"/>
</dbReference>
<comment type="caution">
    <text evidence="10">The sequence shown here is derived from an EMBL/GenBank/DDBJ whole genome shotgun (WGS) entry which is preliminary data.</text>
</comment>
<keyword evidence="5 6" id="KW-0804">Transcription</keyword>
<dbReference type="Gene3D" id="1.10.10.10">
    <property type="entry name" value="Winged helix-like DNA-binding domain superfamily/Winged helix DNA-binding domain"/>
    <property type="match status" value="1"/>
</dbReference>
<dbReference type="InterPro" id="IPR007627">
    <property type="entry name" value="RNA_pol_sigma70_r2"/>
</dbReference>
<keyword evidence="3 6" id="KW-0731">Sigma factor</keyword>
<evidence type="ECO:0000256" key="6">
    <source>
        <dbReference type="RuleBase" id="RU000716"/>
    </source>
</evidence>
<dbReference type="CDD" id="cd06171">
    <property type="entry name" value="Sigma70_r4"/>
    <property type="match status" value="1"/>
</dbReference>
<feature type="domain" description="RNA polymerase sigma factor 70 region 4 type 2" evidence="9">
    <location>
        <begin position="142"/>
        <end position="192"/>
    </location>
</feature>
<evidence type="ECO:0000256" key="1">
    <source>
        <dbReference type="ARBA" id="ARBA00010641"/>
    </source>
</evidence>
<dbReference type="InterPro" id="IPR000838">
    <property type="entry name" value="RNA_pol_sigma70_ECF_CS"/>
</dbReference>
<organism evidence="10 11">
    <name type="scientific">Phytohabitans kaempferiae</name>
    <dbReference type="NCBI Taxonomy" id="1620943"/>
    <lineage>
        <taxon>Bacteria</taxon>
        <taxon>Bacillati</taxon>
        <taxon>Actinomycetota</taxon>
        <taxon>Actinomycetes</taxon>
        <taxon>Micromonosporales</taxon>
        <taxon>Micromonosporaceae</taxon>
    </lineage>
</organism>
<evidence type="ECO:0000259" key="8">
    <source>
        <dbReference type="Pfam" id="PF04542"/>
    </source>
</evidence>
<dbReference type="EMBL" id="JBHLUH010000061">
    <property type="protein sequence ID" value="MFC0531821.1"/>
    <property type="molecule type" value="Genomic_DNA"/>
</dbReference>
<dbReference type="Proteomes" id="UP001589867">
    <property type="component" value="Unassembled WGS sequence"/>
</dbReference>
<dbReference type="PANTHER" id="PTHR43133">
    <property type="entry name" value="RNA POLYMERASE ECF-TYPE SIGMA FACTO"/>
    <property type="match status" value="1"/>
</dbReference>
<feature type="domain" description="RNA polymerase sigma-70 region 2" evidence="8">
    <location>
        <begin position="47"/>
        <end position="109"/>
    </location>
</feature>
<evidence type="ECO:0000259" key="9">
    <source>
        <dbReference type="Pfam" id="PF08281"/>
    </source>
</evidence>
<protein>
    <recommendedName>
        <fullName evidence="6">RNA polymerase sigma factor</fullName>
    </recommendedName>
</protein>
<proteinExistence type="inferred from homology"/>
<dbReference type="SUPFAM" id="SSF88659">
    <property type="entry name" value="Sigma3 and sigma4 domains of RNA polymerase sigma factors"/>
    <property type="match status" value="1"/>
</dbReference>
<evidence type="ECO:0000256" key="3">
    <source>
        <dbReference type="ARBA" id="ARBA00023082"/>
    </source>
</evidence>
<dbReference type="Gene3D" id="1.10.1740.10">
    <property type="match status" value="1"/>
</dbReference>
<dbReference type="InterPro" id="IPR013249">
    <property type="entry name" value="RNA_pol_sigma70_r4_t2"/>
</dbReference>
<feature type="region of interest" description="Disordered" evidence="7">
    <location>
        <begin position="1"/>
        <end position="23"/>
    </location>
</feature>
<accession>A0ABV6MAS5</accession>
<evidence type="ECO:0000256" key="2">
    <source>
        <dbReference type="ARBA" id="ARBA00023015"/>
    </source>
</evidence>
<dbReference type="PANTHER" id="PTHR43133:SF61">
    <property type="entry name" value="ECF RNA POLYMERASE SIGMA FACTOR SIGC"/>
    <property type="match status" value="1"/>
</dbReference>
<keyword evidence="11" id="KW-1185">Reference proteome</keyword>
<keyword evidence="2 6" id="KW-0805">Transcription regulation</keyword>
<reference evidence="10 11" key="1">
    <citation type="submission" date="2024-09" db="EMBL/GenBank/DDBJ databases">
        <authorList>
            <person name="Sun Q."/>
            <person name="Mori K."/>
        </authorList>
    </citation>
    <scope>NUCLEOTIDE SEQUENCE [LARGE SCALE GENOMIC DNA]</scope>
    <source>
        <strain evidence="10 11">TBRC 3947</strain>
    </source>
</reference>
<evidence type="ECO:0000256" key="4">
    <source>
        <dbReference type="ARBA" id="ARBA00023125"/>
    </source>
</evidence>
<evidence type="ECO:0000313" key="10">
    <source>
        <dbReference type="EMBL" id="MFC0531821.1"/>
    </source>
</evidence>
<keyword evidence="4 6" id="KW-0238">DNA-binding</keyword>
<dbReference type="InterPro" id="IPR013325">
    <property type="entry name" value="RNA_pol_sigma_r2"/>
</dbReference>
<comment type="similarity">
    <text evidence="1 6">Belongs to the sigma-70 factor family. ECF subfamily.</text>
</comment>
<dbReference type="InterPro" id="IPR013324">
    <property type="entry name" value="RNA_pol_sigma_r3/r4-like"/>
</dbReference>
<evidence type="ECO:0000313" key="11">
    <source>
        <dbReference type="Proteomes" id="UP001589867"/>
    </source>
</evidence>
<dbReference type="Pfam" id="PF08281">
    <property type="entry name" value="Sigma70_r4_2"/>
    <property type="match status" value="1"/>
</dbReference>
<gene>
    <name evidence="10" type="ORF">ACFFIA_29650</name>
</gene>
<sequence length="208" mass="22264">MPGNQAGVPADYLSRRSGGGDVHDETRTTELALAAGQGDQAAAAEFVRATQQQVWRFVAHLAGPGEADDLTQETYVRALRSLPGFAARSTAITWLFVIARRVVVDHRRTVAARPRHAALDDWQAVAEARAAGGFAVEDGVVLRHLLDALAPERREAFVATQVLGLSYIEAAAVCDCPVGTIRSRVARAREDLIAAMADTGPGRQRRSG</sequence>
<evidence type="ECO:0000256" key="7">
    <source>
        <dbReference type="SAM" id="MobiDB-lite"/>
    </source>
</evidence>
<dbReference type="RefSeq" id="WP_377256919.1">
    <property type="nucleotide sequence ID" value="NZ_JBHLUH010000061.1"/>
</dbReference>
<dbReference type="InterPro" id="IPR014284">
    <property type="entry name" value="RNA_pol_sigma-70_dom"/>
</dbReference>
<dbReference type="SUPFAM" id="SSF88946">
    <property type="entry name" value="Sigma2 domain of RNA polymerase sigma factors"/>
    <property type="match status" value="1"/>
</dbReference>
<name>A0ABV6MAS5_9ACTN</name>